<accession>A0ABP5A254</accession>
<gene>
    <name evidence="1" type="ORF">GCM10009716_07660</name>
</gene>
<organism evidence="1 2">
    <name type="scientific">Streptomyces sodiiphilus</name>
    <dbReference type="NCBI Taxonomy" id="226217"/>
    <lineage>
        <taxon>Bacteria</taxon>
        <taxon>Bacillati</taxon>
        <taxon>Actinomycetota</taxon>
        <taxon>Actinomycetes</taxon>
        <taxon>Kitasatosporales</taxon>
        <taxon>Streptomycetaceae</taxon>
        <taxon>Streptomyces</taxon>
    </lineage>
</organism>
<evidence type="ECO:0000313" key="2">
    <source>
        <dbReference type="Proteomes" id="UP001501303"/>
    </source>
</evidence>
<keyword evidence="2" id="KW-1185">Reference proteome</keyword>
<dbReference type="RefSeq" id="WP_425581244.1">
    <property type="nucleotide sequence ID" value="NZ_BAAAMJ010000008.1"/>
</dbReference>
<reference evidence="2" key="1">
    <citation type="journal article" date="2019" name="Int. J. Syst. Evol. Microbiol.">
        <title>The Global Catalogue of Microorganisms (GCM) 10K type strain sequencing project: providing services to taxonomists for standard genome sequencing and annotation.</title>
        <authorList>
            <consortium name="The Broad Institute Genomics Platform"/>
            <consortium name="The Broad Institute Genome Sequencing Center for Infectious Disease"/>
            <person name="Wu L."/>
            <person name="Ma J."/>
        </authorList>
    </citation>
    <scope>NUCLEOTIDE SEQUENCE [LARGE SCALE GENOMIC DNA]</scope>
    <source>
        <strain evidence="2">JCM 13581</strain>
    </source>
</reference>
<comment type="caution">
    <text evidence="1">The sequence shown here is derived from an EMBL/GenBank/DDBJ whole genome shotgun (WGS) entry which is preliminary data.</text>
</comment>
<name>A0ABP5A254_9ACTN</name>
<protein>
    <submittedName>
        <fullName evidence="1">Uncharacterized protein</fullName>
    </submittedName>
</protein>
<proteinExistence type="predicted"/>
<evidence type="ECO:0000313" key="1">
    <source>
        <dbReference type="EMBL" id="GAA1900295.1"/>
    </source>
</evidence>
<sequence length="46" mass="4785">MHALVGYGAVFRLGRRDEFVGNIPLDLAGDVTGDAGGLSVLGGVRW</sequence>
<dbReference type="EMBL" id="BAAAMJ010000008">
    <property type="protein sequence ID" value="GAA1900295.1"/>
    <property type="molecule type" value="Genomic_DNA"/>
</dbReference>
<dbReference type="Proteomes" id="UP001501303">
    <property type="component" value="Unassembled WGS sequence"/>
</dbReference>